<comment type="caution">
    <text evidence="1">The sequence shown here is derived from an EMBL/GenBank/DDBJ whole genome shotgun (WGS) entry which is preliminary data.</text>
</comment>
<sequence>MKSVWVTGYRAHELQIYNDKHQAIPYIKQAIKQHLFSLLDDGLEWIITCGQYGTDLWACEVAYELKVDYPHLQVAIIAAFNDYAADWKEDRKQFLAQMISQADYYTSTSNRAYEGPWQFKARDQLLLRRTDGLLLFYDEEASVASPRYTLQQAKQKQDTTDYPILLISFDTVQSLIEDSHQQID</sequence>
<accession>A0ABW4YNS7</accession>
<dbReference type="Pfam" id="PF06908">
    <property type="entry name" value="YpsA"/>
    <property type="match status" value="1"/>
</dbReference>
<dbReference type="Gene3D" id="3.40.50.450">
    <property type="match status" value="1"/>
</dbReference>
<evidence type="ECO:0000313" key="2">
    <source>
        <dbReference type="Proteomes" id="UP001597362"/>
    </source>
</evidence>
<dbReference type="SUPFAM" id="SSF102405">
    <property type="entry name" value="MCP/YpsA-like"/>
    <property type="match status" value="1"/>
</dbReference>
<protein>
    <submittedName>
        <fullName evidence="1">DUF1273 domain-containing protein</fullName>
    </submittedName>
</protein>
<proteinExistence type="predicted"/>
<keyword evidence="2" id="KW-1185">Reference proteome</keyword>
<dbReference type="RefSeq" id="WP_377774368.1">
    <property type="nucleotide sequence ID" value="NZ_JBHUHO010000039.1"/>
</dbReference>
<organism evidence="1 2">
    <name type="scientific">Paenibacillus yanchengensis</name>
    <dbReference type="NCBI Taxonomy" id="2035833"/>
    <lineage>
        <taxon>Bacteria</taxon>
        <taxon>Bacillati</taxon>
        <taxon>Bacillota</taxon>
        <taxon>Bacilli</taxon>
        <taxon>Bacillales</taxon>
        <taxon>Paenibacillaceae</taxon>
        <taxon>Paenibacillus</taxon>
    </lineage>
</organism>
<dbReference type="PANTHER" id="PTHR38440:SF1">
    <property type="entry name" value="UPF0398 PROTEIN SPR0331"/>
    <property type="match status" value="1"/>
</dbReference>
<dbReference type="InterPro" id="IPR010697">
    <property type="entry name" value="YspA"/>
</dbReference>
<name>A0ABW4YNS7_9BACL</name>
<dbReference type="Proteomes" id="UP001597362">
    <property type="component" value="Unassembled WGS sequence"/>
</dbReference>
<evidence type="ECO:0000313" key="1">
    <source>
        <dbReference type="EMBL" id="MFD2117323.1"/>
    </source>
</evidence>
<dbReference type="NCBIfam" id="NF010181">
    <property type="entry name" value="PRK13660.1"/>
    <property type="match status" value="1"/>
</dbReference>
<reference evidence="2" key="1">
    <citation type="journal article" date="2019" name="Int. J. Syst. Evol. Microbiol.">
        <title>The Global Catalogue of Microorganisms (GCM) 10K type strain sequencing project: providing services to taxonomists for standard genome sequencing and annotation.</title>
        <authorList>
            <consortium name="The Broad Institute Genomics Platform"/>
            <consortium name="The Broad Institute Genome Sequencing Center for Infectious Disease"/>
            <person name="Wu L."/>
            <person name="Ma J."/>
        </authorList>
    </citation>
    <scope>NUCLEOTIDE SEQUENCE [LARGE SCALE GENOMIC DNA]</scope>
    <source>
        <strain evidence="2">GH52</strain>
    </source>
</reference>
<dbReference type="EMBL" id="JBHUHO010000039">
    <property type="protein sequence ID" value="MFD2117323.1"/>
    <property type="molecule type" value="Genomic_DNA"/>
</dbReference>
<dbReference type="PIRSF" id="PIRSF021290">
    <property type="entry name" value="DUF1273"/>
    <property type="match status" value="1"/>
</dbReference>
<gene>
    <name evidence="1" type="ORF">ACFSJH_16460</name>
</gene>
<dbReference type="PANTHER" id="PTHR38440">
    <property type="entry name" value="UPF0398 PROTEIN YPSA"/>
    <property type="match status" value="1"/>
</dbReference>